<dbReference type="InterPro" id="IPR002048">
    <property type="entry name" value="EF_hand_dom"/>
</dbReference>
<dbReference type="Proteomes" id="UP000887575">
    <property type="component" value="Unassembled WGS sequence"/>
</dbReference>
<feature type="domain" description="EF-hand" evidence="2">
    <location>
        <begin position="9"/>
        <end position="40"/>
    </location>
</feature>
<evidence type="ECO:0000259" key="2">
    <source>
        <dbReference type="PROSITE" id="PS50222"/>
    </source>
</evidence>
<reference evidence="4" key="1">
    <citation type="submission" date="2024-02" db="UniProtKB">
        <authorList>
            <consortium name="WormBaseParasite"/>
        </authorList>
    </citation>
    <scope>IDENTIFICATION</scope>
</reference>
<keyword evidence="1" id="KW-0106">Calcium</keyword>
<dbReference type="GO" id="GO:0005509">
    <property type="term" value="F:calcium ion binding"/>
    <property type="evidence" value="ECO:0007669"/>
    <property type="project" value="InterPro"/>
</dbReference>
<dbReference type="PROSITE" id="PS50222">
    <property type="entry name" value="EF_HAND_2"/>
    <property type="match status" value="1"/>
</dbReference>
<evidence type="ECO:0000256" key="1">
    <source>
        <dbReference type="ARBA" id="ARBA00022837"/>
    </source>
</evidence>
<sequence>MKTLLGQKLDNKRLQCVIDSADKNGDKVLDFDEFLALINR</sequence>
<dbReference type="AlphaFoldDB" id="A0AAF3F786"/>
<dbReference type="Gene3D" id="1.10.238.10">
    <property type="entry name" value="EF-hand"/>
    <property type="match status" value="1"/>
</dbReference>
<protein>
    <recommendedName>
        <fullName evidence="2">EF-hand domain-containing protein</fullName>
    </recommendedName>
</protein>
<accession>A0AAF3F786</accession>
<dbReference type="InterPro" id="IPR018247">
    <property type="entry name" value="EF_Hand_1_Ca_BS"/>
</dbReference>
<evidence type="ECO:0000313" key="3">
    <source>
        <dbReference type="Proteomes" id="UP000887575"/>
    </source>
</evidence>
<name>A0AAF3F786_9BILA</name>
<dbReference type="InterPro" id="IPR011992">
    <property type="entry name" value="EF-hand-dom_pair"/>
</dbReference>
<evidence type="ECO:0000313" key="4">
    <source>
        <dbReference type="WBParaSite" id="MBELARI_LOCUS2788"/>
    </source>
</evidence>
<dbReference type="PROSITE" id="PS00018">
    <property type="entry name" value="EF_HAND_1"/>
    <property type="match status" value="1"/>
</dbReference>
<dbReference type="SUPFAM" id="SSF47473">
    <property type="entry name" value="EF-hand"/>
    <property type="match status" value="1"/>
</dbReference>
<keyword evidence="3" id="KW-1185">Reference proteome</keyword>
<organism evidence="3 4">
    <name type="scientific">Mesorhabditis belari</name>
    <dbReference type="NCBI Taxonomy" id="2138241"/>
    <lineage>
        <taxon>Eukaryota</taxon>
        <taxon>Metazoa</taxon>
        <taxon>Ecdysozoa</taxon>
        <taxon>Nematoda</taxon>
        <taxon>Chromadorea</taxon>
        <taxon>Rhabditida</taxon>
        <taxon>Rhabditina</taxon>
        <taxon>Rhabditomorpha</taxon>
        <taxon>Rhabditoidea</taxon>
        <taxon>Rhabditidae</taxon>
        <taxon>Mesorhabditinae</taxon>
        <taxon>Mesorhabditis</taxon>
    </lineage>
</organism>
<dbReference type="WBParaSite" id="MBELARI_LOCUS2788">
    <property type="protein sequence ID" value="MBELARI_LOCUS2788"/>
    <property type="gene ID" value="MBELARI_LOCUS2788"/>
</dbReference>
<proteinExistence type="predicted"/>